<name>A0AA86V6J2_9EUKA</name>
<evidence type="ECO:0000313" key="3">
    <source>
        <dbReference type="Proteomes" id="UP001642409"/>
    </source>
</evidence>
<dbReference type="EMBL" id="CAXDID020000128">
    <property type="protein sequence ID" value="CAL6034589.1"/>
    <property type="molecule type" value="Genomic_DNA"/>
</dbReference>
<reference evidence="2 3" key="2">
    <citation type="submission" date="2024-07" db="EMBL/GenBank/DDBJ databases">
        <authorList>
            <person name="Akdeniz Z."/>
        </authorList>
    </citation>
    <scope>NUCLEOTIDE SEQUENCE [LARGE SCALE GENOMIC DNA]</scope>
</reference>
<keyword evidence="3" id="KW-1185">Reference proteome</keyword>
<dbReference type="AlphaFoldDB" id="A0AA86V6J2"/>
<organism evidence="1">
    <name type="scientific">Hexamita inflata</name>
    <dbReference type="NCBI Taxonomy" id="28002"/>
    <lineage>
        <taxon>Eukaryota</taxon>
        <taxon>Metamonada</taxon>
        <taxon>Diplomonadida</taxon>
        <taxon>Hexamitidae</taxon>
        <taxon>Hexamitinae</taxon>
        <taxon>Hexamita</taxon>
    </lineage>
</organism>
<comment type="caution">
    <text evidence="1">The sequence shown here is derived from an EMBL/GenBank/DDBJ whole genome shotgun (WGS) entry which is preliminary data.</text>
</comment>
<proteinExistence type="predicted"/>
<reference evidence="1" key="1">
    <citation type="submission" date="2023-06" db="EMBL/GenBank/DDBJ databases">
        <authorList>
            <person name="Kurt Z."/>
        </authorList>
    </citation>
    <scope>NUCLEOTIDE SEQUENCE</scope>
</reference>
<dbReference type="Proteomes" id="UP001642409">
    <property type="component" value="Unassembled WGS sequence"/>
</dbReference>
<protein>
    <submittedName>
        <fullName evidence="2">Hypothetical_protein</fullName>
    </submittedName>
</protein>
<gene>
    <name evidence="2" type="ORF">HINF_LOCUS35527</name>
    <name evidence="1" type="ORF">HINF_LOCUS65867</name>
</gene>
<accession>A0AA86V6J2</accession>
<evidence type="ECO:0000313" key="1">
    <source>
        <dbReference type="EMBL" id="CAI9978222.1"/>
    </source>
</evidence>
<sequence length="138" mass="16684">MENRRVQFLNLQRTRVLVIQDEKKSQVQFLKQMECLIIEQQQEQQLITESNQIQLTEKMTKITFILIFLENIKTMAQENVQVIENLMRYKFSEQEIQIISENLLWYKTTLGHLKRENTQLQLQIIVEKSLKFNKNIIQ</sequence>
<dbReference type="EMBL" id="CATOUU010001183">
    <property type="protein sequence ID" value="CAI9978222.1"/>
    <property type="molecule type" value="Genomic_DNA"/>
</dbReference>
<evidence type="ECO:0000313" key="2">
    <source>
        <dbReference type="EMBL" id="CAL6034589.1"/>
    </source>
</evidence>